<comment type="subcellular location">
    <subcellularLocation>
        <location evidence="1">Cell membrane</location>
        <topology evidence="1">Multi-pass membrane protein</topology>
    </subcellularLocation>
</comment>
<evidence type="ECO:0000259" key="7">
    <source>
        <dbReference type="Pfam" id="PF02687"/>
    </source>
</evidence>
<evidence type="ECO:0000313" key="9">
    <source>
        <dbReference type="EMBL" id="TCS89176.1"/>
    </source>
</evidence>
<proteinExistence type="predicted"/>
<feature type="domain" description="MacB-like periplasmic core" evidence="8">
    <location>
        <begin position="21"/>
        <end position="238"/>
    </location>
</feature>
<evidence type="ECO:0000313" key="10">
    <source>
        <dbReference type="Proteomes" id="UP000295807"/>
    </source>
</evidence>
<evidence type="ECO:0000256" key="3">
    <source>
        <dbReference type="ARBA" id="ARBA00022692"/>
    </source>
</evidence>
<gene>
    <name evidence="9" type="ORF">EDD80_102370</name>
</gene>
<comment type="caution">
    <text evidence="9">The sequence shown here is derived from an EMBL/GenBank/DDBJ whole genome shotgun (WGS) entry which is preliminary data.</text>
</comment>
<feature type="transmembrane region" description="Helical" evidence="6">
    <location>
        <begin position="767"/>
        <end position="787"/>
    </location>
</feature>
<dbReference type="Pfam" id="PF02687">
    <property type="entry name" value="FtsX"/>
    <property type="match status" value="2"/>
</dbReference>
<name>A0A4R3KWR4_9SPHI</name>
<feature type="transmembrane region" description="Helical" evidence="6">
    <location>
        <begin position="427"/>
        <end position="452"/>
    </location>
</feature>
<evidence type="ECO:0000256" key="1">
    <source>
        <dbReference type="ARBA" id="ARBA00004651"/>
    </source>
</evidence>
<feature type="domain" description="ABC3 transporter permease C-terminal" evidence="7">
    <location>
        <begin position="297"/>
        <end position="413"/>
    </location>
</feature>
<protein>
    <submittedName>
        <fullName evidence="9">ABC-type antimicrobial peptide transport system permease subunit</fullName>
    </submittedName>
</protein>
<keyword evidence="10" id="KW-1185">Reference proteome</keyword>
<feature type="transmembrane region" description="Helical" evidence="6">
    <location>
        <begin position="681"/>
        <end position="705"/>
    </location>
</feature>
<feature type="transmembrane region" description="Helical" evidence="6">
    <location>
        <begin position="337"/>
        <end position="364"/>
    </location>
</feature>
<feature type="transmembrane region" description="Helical" evidence="6">
    <location>
        <begin position="290"/>
        <end position="312"/>
    </location>
</feature>
<dbReference type="GO" id="GO:0022857">
    <property type="term" value="F:transmembrane transporter activity"/>
    <property type="evidence" value="ECO:0007669"/>
    <property type="project" value="TreeGrafter"/>
</dbReference>
<keyword evidence="3 6" id="KW-0812">Transmembrane</keyword>
<dbReference type="EMBL" id="SMAD01000002">
    <property type="protein sequence ID" value="TCS89176.1"/>
    <property type="molecule type" value="Genomic_DNA"/>
</dbReference>
<dbReference type="Proteomes" id="UP000295807">
    <property type="component" value="Unassembled WGS sequence"/>
</dbReference>
<dbReference type="GO" id="GO:0005886">
    <property type="term" value="C:plasma membrane"/>
    <property type="evidence" value="ECO:0007669"/>
    <property type="project" value="UniProtKB-SubCell"/>
</dbReference>
<feature type="transmembrane region" description="Helical" evidence="6">
    <location>
        <begin position="21"/>
        <end position="45"/>
    </location>
</feature>
<keyword evidence="2" id="KW-1003">Cell membrane</keyword>
<evidence type="ECO:0000256" key="4">
    <source>
        <dbReference type="ARBA" id="ARBA00022989"/>
    </source>
</evidence>
<dbReference type="InterPro" id="IPR050250">
    <property type="entry name" value="Macrolide_Exporter_MacB"/>
</dbReference>
<dbReference type="OrthoDB" id="1451596at2"/>
<keyword evidence="4 6" id="KW-1133">Transmembrane helix</keyword>
<dbReference type="RefSeq" id="WP_132128261.1">
    <property type="nucleotide sequence ID" value="NZ_SMAD01000002.1"/>
</dbReference>
<feature type="domain" description="ABC3 transporter permease C-terminal" evidence="7">
    <location>
        <begin position="684"/>
        <end position="797"/>
    </location>
</feature>
<evidence type="ECO:0000256" key="6">
    <source>
        <dbReference type="SAM" id="Phobius"/>
    </source>
</evidence>
<dbReference type="InterPro" id="IPR025857">
    <property type="entry name" value="MacB_PCD"/>
</dbReference>
<dbReference type="Pfam" id="PF12704">
    <property type="entry name" value="MacB_PCD"/>
    <property type="match status" value="2"/>
</dbReference>
<reference evidence="9 10" key="1">
    <citation type="submission" date="2019-03" db="EMBL/GenBank/DDBJ databases">
        <title>Genomic Encyclopedia of Type Strains, Phase IV (KMG-IV): sequencing the most valuable type-strain genomes for metagenomic binning, comparative biology and taxonomic classification.</title>
        <authorList>
            <person name="Goeker M."/>
        </authorList>
    </citation>
    <scope>NUCLEOTIDE SEQUENCE [LARGE SCALE GENOMIC DNA]</scope>
    <source>
        <strain evidence="9 10">DSM 21100</strain>
    </source>
</reference>
<sequence>MLKNYLKIAFRGLWKSKGYAAINVLGLSAAFCTSIFLFLTAWFHLNYDSFHQDKDRIFQAYFFSNDPENAERKGSMPMPLTPALKEEYPEVEAAARVMTMGSQVEYQGKYFDKTLTMTDADFLRIFSFPMIKGNRETALKDPGSIVISSDMAADIFGEEDPLNKQLQIGTMGENKVYIVTGVLENAPENSSIRYNALMRIENHPAYQTDKDKWDAYSHTVFLKLAPHANAGTLTARLKPFTQKYFPRSFEVLEKKGARPDKQGDIFALRLQLLSRVHFDTEIGGGVPATVIYAILGIAFFILLIAGINFINLNVARSFTRAREVGVRKSLGALKSQLFVQIWGEAAMICVAGFLVGGLLAWLLLPQYNALFQAPLNPSWLFSPGFAALMLGVLALLTLAAGGYPAWQLSRFNPVEVLKGKVSLKRPGLLRNSLIVMQFAMASLLICCTITAARQVNYLRKQPLGFEKEQVISIPVGSKVDGRQALGRMRNMLANDPQIQAITGTGVNLGIGRDRSSTRSVISFNYKGQEVSTDWLLVDYEYLKTLDIELLAGREFDPAFPADADHRVIISESLAQKLGMTDPVGKFFQTDTGATPYQVIGLVPDFHLYSLANKVQPITMHFSNEEAISYIFVRVSPQSLAGSMDKLKQAWKEAAPRSEFLGSFLNENIDAQYRDEERLSQVFGFASGIAILLSCLGLFAVALMVIEQRTKEIGVRKVLGASIPGIIMVLSHDFMKLVLAALLIAIPAAWFFMQQWLNNYPYRVEMSLGVFVLTSLAILLIALLTISFQSIRAALMNPVRSLRSE</sequence>
<dbReference type="PANTHER" id="PTHR30572:SF18">
    <property type="entry name" value="ABC-TYPE MACROLIDE FAMILY EXPORT SYSTEM PERMEASE COMPONENT 2"/>
    <property type="match status" value="1"/>
</dbReference>
<evidence type="ECO:0000256" key="2">
    <source>
        <dbReference type="ARBA" id="ARBA00022475"/>
    </source>
</evidence>
<evidence type="ECO:0000256" key="5">
    <source>
        <dbReference type="ARBA" id="ARBA00023136"/>
    </source>
</evidence>
<evidence type="ECO:0000259" key="8">
    <source>
        <dbReference type="Pfam" id="PF12704"/>
    </source>
</evidence>
<keyword evidence="5 6" id="KW-0472">Membrane</keyword>
<feature type="transmembrane region" description="Helical" evidence="6">
    <location>
        <begin position="384"/>
        <end position="406"/>
    </location>
</feature>
<feature type="domain" description="MacB-like periplasmic core" evidence="8">
    <location>
        <begin position="516"/>
        <end position="638"/>
    </location>
</feature>
<dbReference type="AlphaFoldDB" id="A0A4R3KWR4"/>
<dbReference type="InterPro" id="IPR003838">
    <property type="entry name" value="ABC3_permease_C"/>
</dbReference>
<dbReference type="PANTHER" id="PTHR30572">
    <property type="entry name" value="MEMBRANE COMPONENT OF TRANSPORTER-RELATED"/>
    <property type="match status" value="1"/>
</dbReference>
<organism evidence="9 10">
    <name type="scientific">Anseongella ginsenosidimutans</name>
    <dbReference type="NCBI Taxonomy" id="496056"/>
    <lineage>
        <taxon>Bacteria</taxon>
        <taxon>Pseudomonadati</taxon>
        <taxon>Bacteroidota</taxon>
        <taxon>Sphingobacteriia</taxon>
        <taxon>Sphingobacteriales</taxon>
        <taxon>Sphingobacteriaceae</taxon>
        <taxon>Anseongella</taxon>
    </lineage>
</organism>
<accession>A0A4R3KWR4</accession>
<feature type="transmembrane region" description="Helical" evidence="6">
    <location>
        <begin position="736"/>
        <end position="755"/>
    </location>
</feature>